<dbReference type="FunCoup" id="G3I1F9">
    <property type="interactions" value="300"/>
</dbReference>
<feature type="domain" description="Kinesin motor" evidence="28">
    <location>
        <begin position="9"/>
        <end position="337"/>
    </location>
</feature>
<dbReference type="Pfam" id="PF25764">
    <property type="entry name" value="KIF21A_4th"/>
    <property type="match status" value="1"/>
</dbReference>
<keyword evidence="19 24" id="KW-0505">Motor protein</keyword>
<keyword evidence="16 25" id="KW-0175">Coiled coil</keyword>
<dbReference type="SUPFAM" id="SSF51695">
    <property type="entry name" value="PLC-like phosphodiesterases"/>
    <property type="match status" value="1"/>
</dbReference>
<keyword evidence="22" id="KW-0539">Nucleus</keyword>
<evidence type="ECO:0000256" key="24">
    <source>
        <dbReference type="PROSITE-ProRule" id="PRU00283"/>
    </source>
</evidence>
<keyword evidence="21" id="KW-0206">Cytoskeleton</keyword>
<dbReference type="PROSITE" id="PS00411">
    <property type="entry name" value="KINESIN_MOTOR_1"/>
    <property type="match status" value="1"/>
</dbReference>
<evidence type="ECO:0000256" key="16">
    <source>
        <dbReference type="ARBA" id="ARBA00023054"/>
    </source>
</evidence>
<evidence type="ECO:0000256" key="21">
    <source>
        <dbReference type="ARBA" id="ARBA00023212"/>
    </source>
</evidence>
<feature type="transmembrane region" description="Helical" evidence="27">
    <location>
        <begin position="1577"/>
        <end position="1599"/>
    </location>
</feature>
<dbReference type="PANTHER" id="PTHR47969">
    <property type="entry name" value="CHROMOSOME-ASSOCIATED KINESIN KIF4A-RELATED"/>
    <property type="match status" value="1"/>
</dbReference>
<keyword evidence="18 27" id="KW-0472">Membrane</keyword>
<dbReference type="GO" id="GO:0003777">
    <property type="term" value="F:microtubule motor activity"/>
    <property type="evidence" value="ECO:0007669"/>
    <property type="project" value="InterPro"/>
</dbReference>
<evidence type="ECO:0000256" key="9">
    <source>
        <dbReference type="ARBA" id="ARBA00022723"/>
    </source>
</evidence>
<dbReference type="GO" id="GO:0003677">
    <property type="term" value="F:DNA binding"/>
    <property type="evidence" value="ECO:0007669"/>
    <property type="project" value="UniProtKB-KW"/>
</dbReference>
<dbReference type="InParanoid" id="G3I1F9"/>
<dbReference type="FunFam" id="3.20.20.190:FF:000028">
    <property type="entry name" value="Glycerophosphodiester phosphodiesterase domain-containing protein 5"/>
    <property type="match status" value="1"/>
</dbReference>
<dbReference type="InterPro" id="IPR027417">
    <property type="entry name" value="P-loop_NTPase"/>
</dbReference>
<evidence type="ECO:0000256" key="8">
    <source>
        <dbReference type="ARBA" id="ARBA00022701"/>
    </source>
</evidence>
<protein>
    <submittedName>
        <fullName evidence="30">Chromosome-associated kinesin KIF4</fullName>
    </submittedName>
</protein>
<dbReference type="GO" id="GO:0006629">
    <property type="term" value="P:lipid metabolic process"/>
    <property type="evidence" value="ECO:0007669"/>
    <property type="project" value="InterPro"/>
</dbReference>
<dbReference type="SUPFAM" id="SSF52540">
    <property type="entry name" value="P-loop containing nucleoside triphosphate hydrolases"/>
    <property type="match status" value="1"/>
</dbReference>
<evidence type="ECO:0000256" key="14">
    <source>
        <dbReference type="ARBA" id="ARBA00023004"/>
    </source>
</evidence>
<dbReference type="Proteomes" id="UP000001075">
    <property type="component" value="Unassembled WGS sequence"/>
</dbReference>
<keyword evidence="11" id="KW-0378">Hydrolase</keyword>
<evidence type="ECO:0000256" key="10">
    <source>
        <dbReference type="ARBA" id="ARBA00022741"/>
    </source>
</evidence>
<dbReference type="PROSITE" id="PS51704">
    <property type="entry name" value="GP_PDE"/>
    <property type="match status" value="1"/>
</dbReference>
<dbReference type="Pfam" id="PF13653">
    <property type="entry name" value="GDPD_2"/>
    <property type="match status" value="1"/>
</dbReference>
<evidence type="ECO:0000313" key="30">
    <source>
        <dbReference type="EMBL" id="EGV92321.1"/>
    </source>
</evidence>
<dbReference type="Pfam" id="PF00225">
    <property type="entry name" value="Kinesin"/>
    <property type="match status" value="1"/>
</dbReference>
<comment type="similarity">
    <text evidence="24">Belongs to the TRAFAC class myosin-kinesin ATPase superfamily. Kinesin family.</text>
</comment>
<evidence type="ECO:0000256" key="27">
    <source>
        <dbReference type="SAM" id="Phobius"/>
    </source>
</evidence>
<keyword evidence="10 24" id="KW-0547">Nucleotide-binding</keyword>
<dbReference type="GO" id="GO:0012505">
    <property type="term" value="C:endomembrane system"/>
    <property type="evidence" value="ECO:0007669"/>
    <property type="project" value="UniProtKB-SubCell"/>
</dbReference>
<feature type="transmembrane region" description="Helical" evidence="27">
    <location>
        <begin position="1246"/>
        <end position="1264"/>
    </location>
</feature>
<keyword evidence="8" id="KW-0493">Microtubule</keyword>
<evidence type="ECO:0000256" key="3">
    <source>
        <dbReference type="ARBA" id="ARBA00004127"/>
    </source>
</evidence>
<dbReference type="GO" id="GO:0005524">
    <property type="term" value="F:ATP binding"/>
    <property type="evidence" value="ECO:0007669"/>
    <property type="project" value="UniProtKB-UniRule"/>
</dbReference>
<evidence type="ECO:0000256" key="23">
    <source>
        <dbReference type="ARBA" id="ARBA00034078"/>
    </source>
</evidence>
<dbReference type="GO" id="GO:0051231">
    <property type="term" value="P:spindle elongation"/>
    <property type="evidence" value="ECO:0007669"/>
    <property type="project" value="TreeGrafter"/>
</dbReference>
<keyword evidence="15" id="KW-0411">Iron-sulfur</keyword>
<dbReference type="EMBL" id="JH001072">
    <property type="protein sequence ID" value="EGV92321.1"/>
    <property type="molecule type" value="Genomic_DNA"/>
</dbReference>
<keyword evidence="14" id="KW-0408">Iron</keyword>
<accession>G3I1F9</accession>
<dbReference type="PROSITE" id="PS50067">
    <property type="entry name" value="KINESIN_MOTOR_2"/>
    <property type="match status" value="1"/>
</dbReference>
<dbReference type="InterPro" id="IPR027640">
    <property type="entry name" value="Kinesin-like_fam"/>
</dbReference>
<dbReference type="PRINTS" id="PR00380">
    <property type="entry name" value="KINESINHEAVY"/>
</dbReference>
<evidence type="ECO:0000256" key="5">
    <source>
        <dbReference type="ARBA" id="ARBA00007277"/>
    </source>
</evidence>
<dbReference type="InterPro" id="IPR030395">
    <property type="entry name" value="GP_PDE_dom"/>
</dbReference>
<dbReference type="PANTHER" id="PTHR47969:SF15">
    <property type="entry name" value="CHROMOSOME-ASSOCIATED KINESIN KIF4A-RELATED"/>
    <property type="match status" value="1"/>
</dbReference>
<dbReference type="GO" id="GO:0007018">
    <property type="term" value="P:microtubule-based movement"/>
    <property type="evidence" value="ECO:0007669"/>
    <property type="project" value="InterPro"/>
</dbReference>
<dbReference type="InterPro" id="IPR019821">
    <property type="entry name" value="Kinesin_motor_CS"/>
</dbReference>
<evidence type="ECO:0000256" key="20">
    <source>
        <dbReference type="ARBA" id="ARBA00023180"/>
    </source>
</evidence>
<feature type="transmembrane region" description="Helical" evidence="27">
    <location>
        <begin position="1276"/>
        <end position="1297"/>
    </location>
</feature>
<dbReference type="GO" id="GO:0007052">
    <property type="term" value="P:mitotic spindle organization"/>
    <property type="evidence" value="ECO:0007669"/>
    <property type="project" value="TreeGrafter"/>
</dbReference>
<dbReference type="GO" id="GO:0051536">
    <property type="term" value="F:iron-sulfur cluster binding"/>
    <property type="evidence" value="ECO:0007669"/>
    <property type="project" value="UniProtKB-KW"/>
</dbReference>
<dbReference type="GO" id="GO:0005634">
    <property type="term" value="C:nucleus"/>
    <property type="evidence" value="ECO:0007669"/>
    <property type="project" value="UniProtKB-SubCell"/>
</dbReference>
<evidence type="ECO:0000256" key="11">
    <source>
        <dbReference type="ARBA" id="ARBA00022801"/>
    </source>
</evidence>
<evidence type="ECO:0000313" key="31">
    <source>
        <dbReference type="Proteomes" id="UP000001075"/>
    </source>
</evidence>
<dbReference type="SMART" id="SM00129">
    <property type="entry name" value="KISc"/>
    <property type="match status" value="1"/>
</dbReference>
<dbReference type="GO" id="GO:0008017">
    <property type="term" value="F:microtubule binding"/>
    <property type="evidence" value="ECO:0007669"/>
    <property type="project" value="InterPro"/>
</dbReference>
<evidence type="ECO:0000256" key="13">
    <source>
        <dbReference type="ARBA" id="ARBA00022989"/>
    </source>
</evidence>
<dbReference type="GO" id="GO:0005875">
    <property type="term" value="C:microtubule associated complex"/>
    <property type="evidence" value="ECO:0007669"/>
    <property type="project" value="TreeGrafter"/>
</dbReference>
<comment type="similarity">
    <text evidence="5">Belongs to the glycerophosphoryl diester phosphodiesterase family.</text>
</comment>
<dbReference type="Pfam" id="PF03009">
    <property type="entry name" value="GDPD"/>
    <property type="match status" value="1"/>
</dbReference>
<evidence type="ECO:0000256" key="26">
    <source>
        <dbReference type="SAM" id="MobiDB-lite"/>
    </source>
</evidence>
<evidence type="ECO:0000256" key="4">
    <source>
        <dbReference type="ARBA" id="ARBA00004245"/>
    </source>
</evidence>
<evidence type="ECO:0000256" key="19">
    <source>
        <dbReference type="ARBA" id="ARBA00023175"/>
    </source>
</evidence>
<dbReference type="GO" id="GO:0045597">
    <property type="term" value="P:positive regulation of cell differentiation"/>
    <property type="evidence" value="ECO:0007669"/>
    <property type="project" value="UniProtKB-ARBA"/>
</dbReference>
<evidence type="ECO:0000256" key="2">
    <source>
        <dbReference type="ARBA" id="ARBA00004123"/>
    </source>
</evidence>
<dbReference type="Gene3D" id="3.40.850.10">
    <property type="entry name" value="Kinesin motor domain"/>
    <property type="match status" value="1"/>
</dbReference>
<evidence type="ECO:0000256" key="25">
    <source>
        <dbReference type="SAM" id="Coils"/>
    </source>
</evidence>
<feature type="coiled-coil region" evidence="25">
    <location>
        <begin position="690"/>
        <end position="735"/>
    </location>
</feature>
<dbReference type="GO" id="GO:0008081">
    <property type="term" value="F:phosphoric diester hydrolase activity"/>
    <property type="evidence" value="ECO:0007669"/>
    <property type="project" value="InterPro"/>
</dbReference>
<dbReference type="GO" id="GO:0005829">
    <property type="term" value="C:cytosol"/>
    <property type="evidence" value="ECO:0007669"/>
    <property type="project" value="UniProtKB-ARBA"/>
</dbReference>
<dbReference type="InterPro" id="IPR001752">
    <property type="entry name" value="Kinesin_motor_dom"/>
</dbReference>
<evidence type="ECO:0000256" key="17">
    <source>
        <dbReference type="ARBA" id="ARBA00023125"/>
    </source>
</evidence>
<feature type="transmembrane region" description="Helical" evidence="27">
    <location>
        <begin position="1126"/>
        <end position="1150"/>
    </location>
</feature>
<feature type="transmembrane region" description="Helical" evidence="27">
    <location>
        <begin position="1207"/>
        <end position="1226"/>
    </location>
</feature>
<comment type="subcellular location">
    <subcellularLocation>
        <location evidence="4">Cytoplasm</location>
        <location evidence="4">Cytoskeleton</location>
    </subcellularLocation>
    <subcellularLocation>
        <location evidence="3">Endomembrane system</location>
        <topology evidence="3">Multi-pass membrane protein</topology>
    </subcellularLocation>
    <subcellularLocation>
        <location evidence="2">Nucleus</location>
    </subcellularLocation>
</comment>
<evidence type="ECO:0000256" key="1">
    <source>
        <dbReference type="ARBA" id="ARBA00001966"/>
    </source>
</evidence>
<comment type="cofactor">
    <cofactor evidence="23">
        <name>[2Fe-2S] cluster</name>
        <dbReference type="ChEBI" id="CHEBI:190135"/>
    </cofactor>
</comment>
<keyword evidence="13 27" id="KW-1133">Transmembrane helix</keyword>
<evidence type="ECO:0000256" key="6">
    <source>
        <dbReference type="ARBA" id="ARBA00022490"/>
    </source>
</evidence>
<feature type="region of interest" description="Disordered" evidence="26">
    <location>
        <begin position="785"/>
        <end position="813"/>
    </location>
</feature>
<feature type="binding site" evidence="24">
    <location>
        <begin position="88"/>
        <end position="95"/>
    </location>
    <ligand>
        <name>ATP</name>
        <dbReference type="ChEBI" id="CHEBI:30616"/>
    </ligand>
</feature>
<dbReference type="eggNOG" id="KOG0244">
    <property type="taxonomic scope" value="Eukaryota"/>
</dbReference>
<evidence type="ECO:0000256" key="18">
    <source>
        <dbReference type="ARBA" id="ARBA00023136"/>
    </source>
</evidence>
<evidence type="ECO:0000256" key="22">
    <source>
        <dbReference type="ARBA" id="ARBA00023242"/>
    </source>
</evidence>
<dbReference type="PaxDb" id="10029-XP_007627664.1"/>
<dbReference type="CDD" id="cd01372">
    <property type="entry name" value="KISc_KIF4"/>
    <property type="match status" value="1"/>
</dbReference>
<evidence type="ECO:0000256" key="7">
    <source>
        <dbReference type="ARBA" id="ARBA00022692"/>
    </source>
</evidence>
<evidence type="ECO:0000256" key="15">
    <source>
        <dbReference type="ARBA" id="ARBA00023014"/>
    </source>
</evidence>
<feature type="coiled-coil region" evidence="25">
    <location>
        <begin position="386"/>
        <end position="441"/>
    </location>
</feature>
<keyword evidence="9" id="KW-0479">Metal-binding</keyword>
<feature type="coiled-coil region" evidence="25">
    <location>
        <begin position="970"/>
        <end position="1004"/>
    </location>
</feature>
<dbReference type="Gene3D" id="3.20.20.190">
    <property type="entry name" value="Phosphatidylinositol (PI) phosphodiesterase"/>
    <property type="match status" value="1"/>
</dbReference>
<evidence type="ECO:0000259" key="29">
    <source>
        <dbReference type="PROSITE" id="PS51704"/>
    </source>
</evidence>
<feature type="transmembrane region" description="Helical" evidence="27">
    <location>
        <begin position="1170"/>
        <end position="1195"/>
    </location>
</feature>
<evidence type="ECO:0000256" key="12">
    <source>
        <dbReference type="ARBA" id="ARBA00022840"/>
    </source>
</evidence>
<keyword evidence="20" id="KW-0325">Glycoprotein</keyword>
<dbReference type="STRING" id="10029.G3I1F9"/>
<dbReference type="InterPro" id="IPR036961">
    <property type="entry name" value="Kinesin_motor_dom_sf"/>
</dbReference>
<proteinExistence type="inferred from homology"/>
<keyword evidence="12 24" id="KW-0067">ATP-binding</keyword>
<feature type="compositionally biased region" description="Basic and acidic residues" evidence="26">
    <location>
        <begin position="804"/>
        <end position="813"/>
    </location>
</feature>
<feature type="coiled-coil region" evidence="25">
    <location>
        <begin position="824"/>
        <end position="851"/>
    </location>
</feature>
<keyword evidence="6" id="KW-0963">Cytoplasm</keyword>
<dbReference type="GO" id="GO:0005874">
    <property type="term" value="C:microtubule"/>
    <property type="evidence" value="ECO:0007669"/>
    <property type="project" value="UniProtKB-KW"/>
</dbReference>
<sequence>MKEEVKGIPVRVALRCRPLVSKEISEGCQTCLSFVPGEPQVVVGTDKSFTYDFVFDPSTEQEEVFNTAVAPLIKGIFKGYNATVLAYGQTGSGKTYSMGGAYTAEQEHESSIGVIPRVIQLLFKEINEKSDFEFTLKVSYLEIYNEEILDLLCPSRDKASQINIREDPKEGIKIVGLTEKTVLVASDTVSCLEQGNNARTVASTAMNSQSSRSHAIFTISIEQRKKNDKNSSFRSKLHLVDLAGSERQKKTKAEGDRLKEGININRGLLCLGNVISALGDDKKGNFVPYRDSKLTRLLQDSLGGNSHTLMIACVSPADSNLEETLNTLRYADRARKIKNKPIINIDPQTAELNHLKQQVQQLQVLLLQAHGGTLPENINVEPSENLQSLMEKNQSLVEENEKLSRGLSEAAGQTAQMLERIILTEQANEKMNAKLEELRHHAACKLDLQKLVETLKDQELKENIEIICNLQQVITQLSVSQDEAVACMTATIDGTVEADAQAETSPDTSRSSDVFSTQHALRQAQMSKELIELNKALALKQALAKKMTQNDSQLQPIQFQYQDNIKNLELEVLSLQREKEELVLEIQTAKKDVNQAKLSERRRKRLQELEGQIADLKKKLQEQSKLLKLKESTEHTVSKLNQEIRVMKHQRVQLMRQMKEDAEKFRQWKQQKDKEVIQLKERDRKRQYELLKLERNFQKQSNVLRRKTEEVAAANKRLKDALQKQKEVADKRKETQSRGMEGTAARVKNWLGNEIEVMVSTEEAKRHLNDLLEDRKILAQDVAQLKEKRESGENPPPKLRRRTFSRDEVRGSDSEAGDCIAKQIESLETELELRSAQIADLQQKLLDAESEDRQKQRWETIATILEAKCAIKYLIGELVSSKIQMSKLESSLKESKASCVDMEKMLFEEQNHLTERERELQAELVKVKQQEQEKVLYLLSQLQQCQMAGKPPEESVSEKEKQLLSTLKCQDEELKKMQEICEQNQQLLQENNAIKQKLALLQVASTQKTHLMKNILQSPDSSFEYIPPKPRPCRIKEKCPEESLDIEALQCYSEHSVTEQENDDSDDCADEEWIPPKLVKVSKKNNQGAFTMAQSPGCCSIWAHCLYSCHWRKCPKQRMQTSKCDCIWFGLLFLTFLLSLGWLYIGLVLLNDLHNFNEFLFRHWGHWMDWSLVVLLVISLLVTYASLLLLLGLLLQLCGQPLHLHSLHKVLLLFILLLVTTGLVGLDIQWRQEWHSLRLSLQATAPFLHIGAVAGITFLAWPVADSFYRIHPRGPKILLLFLFFGVTLAIYLAPIFISSPCIMQLRDLPPKPGLVGHRGAPMLAPENTLMSLRKTAECGAAVFETDVMVSSDGVPFLMHDERLLRTTDVASVFPERISAHSSDFSWAELQRLNAGSWFLERQPFWGAKELSGSDRKEAENQTVPALEELLKEAAALNLSIMFDLRRPPRNHTYYDTFVNQTLEAVLNASVPQAMVLWLPDEDRASVQQRAPRMRQIYGQQSGNWTESPQFLNLPYQDLPVLDIKTLHQNNVSVNLFVVNKPWLFSLLWCAGVDSVTTNDCRLLQQMHYPLWLIPPPIYLMIWITTNGVSFLLLLGVFLLRGPRSSSATDQDQQRYLGLNAEPVPPSAAV</sequence>
<gene>
    <name evidence="30" type="ORF">I79_017214</name>
</gene>
<reference evidence="31" key="1">
    <citation type="journal article" date="2011" name="Nat. Biotechnol.">
        <title>The genomic sequence of the Chinese hamster ovary (CHO)-K1 cell line.</title>
        <authorList>
            <person name="Xu X."/>
            <person name="Nagarajan H."/>
            <person name="Lewis N.E."/>
            <person name="Pan S."/>
            <person name="Cai Z."/>
            <person name="Liu X."/>
            <person name="Chen W."/>
            <person name="Xie M."/>
            <person name="Wang W."/>
            <person name="Hammond S."/>
            <person name="Andersen M.R."/>
            <person name="Neff N."/>
            <person name="Passarelli B."/>
            <person name="Koh W."/>
            <person name="Fan H.C."/>
            <person name="Wang J."/>
            <person name="Gui Y."/>
            <person name="Lee K.H."/>
            <person name="Betenbaugh M.J."/>
            <person name="Quake S.R."/>
            <person name="Famili I."/>
            <person name="Palsson B.O."/>
            <person name="Wang J."/>
        </authorList>
    </citation>
    <scope>NUCLEOTIDE SEQUENCE [LARGE SCALE GENOMIC DNA]</scope>
    <source>
        <strain evidence="31">CHO K1 cell line</strain>
    </source>
</reference>
<keyword evidence="7 27" id="KW-0812">Transmembrane</keyword>
<keyword evidence="17" id="KW-0238">DNA-binding</keyword>
<dbReference type="GO" id="GO:0046872">
    <property type="term" value="F:metal ion binding"/>
    <property type="evidence" value="ECO:0007669"/>
    <property type="project" value="UniProtKB-KW"/>
</dbReference>
<feature type="domain" description="GP-PDE" evidence="29">
    <location>
        <begin position="1312"/>
        <end position="1567"/>
    </location>
</feature>
<dbReference type="InterPro" id="IPR017946">
    <property type="entry name" value="PLC-like_Pdiesterase_TIM-brl"/>
</dbReference>
<comment type="cofactor">
    <cofactor evidence="1">
        <name>[4Fe-4S] cluster</name>
        <dbReference type="ChEBI" id="CHEBI:49883"/>
    </cofactor>
</comment>
<feature type="coiled-coil region" evidence="25">
    <location>
        <begin position="558"/>
        <end position="657"/>
    </location>
</feature>
<organism evidence="30 31">
    <name type="scientific">Cricetulus griseus</name>
    <name type="common">Chinese hamster</name>
    <name type="synonym">Cricetulus barabensis griseus</name>
    <dbReference type="NCBI Taxonomy" id="10029"/>
    <lineage>
        <taxon>Eukaryota</taxon>
        <taxon>Metazoa</taxon>
        <taxon>Chordata</taxon>
        <taxon>Craniata</taxon>
        <taxon>Vertebrata</taxon>
        <taxon>Euteleostomi</taxon>
        <taxon>Mammalia</taxon>
        <taxon>Eutheria</taxon>
        <taxon>Euarchontoglires</taxon>
        <taxon>Glires</taxon>
        <taxon>Rodentia</taxon>
        <taxon>Myomorpha</taxon>
        <taxon>Muroidea</taxon>
        <taxon>Cricetidae</taxon>
        <taxon>Cricetinae</taxon>
        <taxon>Cricetulus</taxon>
    </lineage>
</organism>
<name>G3I1F9_CRIGR</name>
<evidence type="ECO:0000259" key="28">
    <source>
        <dbReference type="PROSITE" id="PS50067"/>
    </source>
</evidence>
<dbReference type="FunFam" id="3.40.850.10:FF:000038">
    <property type="entry name" value="chromosome-associated kinesin KIF4A"/>
    <property type="match status" value="1"/>
</dbReference>